<organism evidence="1">
    <name type="scientific">Notodromas monacha</name>
    <dbReference type="NCBI Taxonomy" id="399045"/>
    <lineage>
        <taxon>Eukaryota</taxon>
        <taxon>Metazoa</taxon>
        <taxon>Ecdysozoa</taxon>
        <taxon>Arthropoda</taxon>
        <taxon>Crustacea</taxon>
        <taxon>Oligostraca</taxon>
        <taxon>Ostracoda</taxon>
        <taxon>Podocopa</taxon>
        <taxon>Podocopida</taxon>
        <taxon>Cypridocopina</taxon>
        <taxon>Cypridoidea</taxon>
        <taxon>Cyprididae</taxon>
        <taxon>Notodromas</taxon>
    </lineage>
</organism>
<proteinExistence type="predicted"/>
<dbReference type="EMBL" id="CAJPEX010000188">
    <property type="protein sequence ID" value="CAG0914089.1"/>
    <property type="molecule type" value="Genomic_DNA"/>
</dbReference>
<reference evidence="1" key="1">
    <citation type="submission" date="2020-11" db="EMBL/GenBank/DDBJ databases">
        <authorList>
            <person name="Tran Van P."/>
        </authorList>
    </citation>
    <scope>NUCLEOTIDE SEQUENCE</scope>
</reference>
<dbReference type="AlphaFoldDB" id="A0A7R9GAH3"/>
<dbReference type="EMBL" id="OA882225">
    <property type="protein sequence ID" value="CAD7273937.1"/>
    <property type="molecule type" value="Genomic_DNA"/>
</dbReference>
<evidence type="ECO:0000313" key="2">
    <source>
        <dbReference type="Proteomes" id="UP000678499"/>
    </source>
</evidence>
<gene>
    <name evidence="1" type="ORF">NMOB1V02_LOCUS1799</name>
</gene>
<sequence>MARDHLVLSRLQRRNGKANFLGFGPKEKVRDGCIGRKEQKHCRRALIILLSGRIFWSLDGELIRACGVD</sequence>
<dbReference type="Proteomes" id="UP000678499">
    <property type="component" value="Unassembled WGS sequence"/>
</dbReference>
<keyword evidence="2" id="KW-1185">Reference proteome</keyword>
<accession>A0A7R9GAH3</accession>
<name>A0A7R9GAH3_9CRUS</name>
<protein>
    <submittedName>
        <fullName evidence="1">Uncharacterized protein</fullName>
    </submittedName>
</protein>
<evidence type="ECO:0000313" key="1">
    <source>
        <dbReference type="EMBL" id="CAD7273937.1"/>
    </source>
</evidence>